<evidence type="ECO:0000256" key="4">
    <source>
        <dbReference type="ARBA" id="ARBA00023004"/>
    </source>
</evidence>
<dbReference type="HAMAP" id="MF_02040">
    <property type="entry name" value="Mrp_NBP35"/>
    <property type="match status" value="1"/>
</dbReference>
<keyword evidence="2" id="KW-0547">Nucleotide-binding</keyword>
<accession>A0ABD3NC10</accession>
<dbReference type="InterPro" id="IPR034904">
    <property type="entry name" value="FSCA_dom_sf"/>
</dbReference>
<protein>
    <recommendedName>
        <fullName evidence="13">MIP18 family-like domain-containing protein</fullName>
    </recommendedName>
</protein>
<dbReference type="InterPro" id="IPR000808">
    <property type="entry name" value="Mrp-like_CS"/>
</dbReference>
<dbReference type="GO" id="GO:0051536">
    <property type="term" value="F:iron-sulfur cluster binding"/>
    <property type="evidence" value="ECO:0007669"/>
    <property type="project" value="UniProtKB-KW"/>
</dbReference>
<dbReference type="Pfam" id="PF10609">
    <property type="entry name" value="ParA"/>
    <property type="match status" value="2"/>
</dbReference>
<keyword evidence="5" id="KW-0411">Iron-sulfur</keyword>
<dbReference type="EMBL" id="JALLPJ020001227">
    <property type="protein sequence ID" value="KAL3773600.1"/>
    <property type="molecule type" value="Genomic_DNA"/>
</dbReference>
<dbReference type="Gene3D" id="3.30.300.130">
    <property type="entry name" value="Fe-S cluster assembly (FSCA)"/>
    <property type="match status" value="1"/>
</dbReference>
<reference evidence="11 12" key="1">
    <citation type="submission" date="2024-10" db="EMBL/GenBank/DDBJ databases">
        <title>Updated reference genomes for cyclostephanoid diatoms.</title>
        <authorList>
            <person name="Roberts W.R."/>
            <person name="Alverson A.J."/>
        </authorList>
    </citation>
    <scope>NUCLEOTIDE SEQUENCE [LARGE SCALE GENOMIC DNA]</scope>
    <source>
        <strain evidence="11 12">AJA010-31</strain>
    </source>
</reference>
<evidence type="ECO:0000259" key="9">
    <source>
        <dbReference type="Pfam" id="PF01883"/>
    </source>
</evidence>
<dbReference type="GO" id="GO:0046872">
    <property type="term" value="F:metal ion binding"/>
    <property type="evidence" value="ECO:0007669"/>
    <property type="project" value="UniProtKB-KW"/>
</dbReference>
<feature type="signal peptide" evidence="8">
    <location>
        <begin position="1"/>
        <end position="16"/>
    </location>
</feature>
<dbReference type="SUPFAM" id="SSF117916">
    <property type="entry name" value="Fe-S cluster assembly (FSCA) domain-like"/>
    <property type="match status" value="1"/>
</dbReference>
<keyword evidence="1" id="KW-0479">Metal-binding</keyword>
<evidence type="ECO:0008006" key="13">
    <source>
        <dbReference type="Google" id="ProtNLM"/>
    </source>
</evidence>
<dbReference type="Gene3D" id="3.30.2020.30">
    <property type="match status" value="1"/>
</dbReference>
<evidence type="ECO:0000256" key="8">
    <source>
        <dbReference type="SAM" id="SignalP"/>
    </source>
</evidence>
<dbReference type="PROSITE" id="PS01215">
    <property type="entry name" value="MRP"/>
    <property type="match status" value="1"/>
</dbReference>
<dbReference type="Pfam" id="PF06155">
    <property type="entry name" value="GBBH-like_N"/>
    <property type="match status" value="1"/>
</dbReference>
<feature type="compositionally biased region" description="Polar residues" evidence="7">
    <location>
        <begin position="54"/>
        <end position="65"/>
    </location>
</feature>
<evidence type="ECO:0000256" key="3">
    <source>
        <dbReference type="ARBA" id="ARBA00022840"/>
    </source>
</evidence>
<evidence type="ECO:0000256" key="1">
    <source>
        <dbReference type="ARBA" id="ARBA00022723"/>
    </source>
</evidence>
<dbReference type="Pfam" id="PF01883">
    <property type="entry name" value="FeS_assembly_P"/>
    <property type="match status" value="1"/>
</dbReference>
<keyword evidence="3" id="KW-0067">ATP-binding</keyword>
<name>A0ABD3NC10_9STRA</name>
<dbReference type="InterPro" id="IPR002744">
    <property type="entry name" value="MIP18-like"/>
</dbReference>
<dbReference type="PANTHER" id="PTHR42961">
    <property type="entry name" value="IRON-SULFUR PROTEIN NUBPL"/>
    <property type="match status" value="1"/>
</dbReference>
<dbReference type="InterPro" id="IPR044304">
    <property type="entry name" value="NUBPL-like"/>
</dbReference>
<dbReference type="InterPro" id="IPR019591">
    <property type="entry name" value="Mrp/NBP35_ATP-bd"/>
</dbReference>
<dbReference type="InterPro" id="IPR033756">
    <property type="entry name" value="YlxH/NBP35"/>
</dbReference>
<sequence>MRRILIIATALGAACGFVPAPLQNTAQLNTRQTFLQTQPPQKSTHPPPALKATQPDTTPSAKHSYPTDWQSQILSALSVIIDPDLETDIVTLGFVQNLSIDPSTNIISLDLELTTPACPVKDIFIQQCQDIINNIQWTSGCKVTLTSRPNVAPSGSPLGMSQIGAVIAVSSCKGGVGKSTTAVNLAFALQSQGASVGIFDADVYGPSLPTMVTPEDDTVRFIGRQIAPLKRGNVSLMSFGYVNEGSAVMRGPMVTQLLDQFLSLTHWGPLDYLILDMPPGTGDIQLTLSQKLNITAAVIVTTPQELSFVDVERGVEMFDTVGVPCVAVVENMAYFENQVGGNTAALKDVDGLKAKFMEALEADGLLVDGAKAGDVAEELIKIVLQQQEKNIAETTTEKIRIFGQGHKRRLSEQWGIEHTYSVPLLGRIAENGDSGTPFIVDNPTSPQADIYRELAQSVVSEVAKFKFGKNKYSRPSVSYDDDNRVIRVFDNDEESVISPADLRRGCRCAACVEEMTGRQILDPASISESVKPLEMSPTGNYALSVDWSDGHRSLYPYRQVRAMIEEKQAGKEGAKEMVQA</sequence>
<evidence type="ECO:0000256" key="7">
    <source>
        <dbReference type="SAM" id="MobiDB-lite"/>
    </source>
</evidence>
<dbReference type="SUPFAM" id="SSF52540">
    <property type="entry name" value="P-loop containing nucleoside triphosphate hydrolases"/>
    <property type="match status" value="1"/>
</dbReference>
<keyword evidence="8" id="KW-0732">Signal</keyword>
<dbReference type="InterPro" id="IPR038492">
    <property type="entry name" value="GBBH-like_N_sf"/>
</dbReference>
<keyword evidence="12" id="KW-1185">Reference proteome</keyword>
<evidence type="ECO:0000256" key="6">
    <source>
        <dbReference type="ARBA" id="ARBA00024036"/>
    </source>
</evidence>
<dbReference type="AlphaFoldDB" id="A0ABD3NC10"/>
<dbReference type="PANTHER" id="PTHR42961:SF2">
    <property type="entry name" value="IRON-SULFUR PROTEIN NUBPL"/>
    <property type="match status" value="1"/>
</dbReference>
<dbReference type="InterPro" id="IPR027417">
    <property type="entry name" value="P-loop_NTPase"/>
</dbReference>
<evidence type="ECO:0000256" key="5">
    <source>
        <dbReference type="ARBA" id="ARBA00023014"/>
    </source>
</evidence>
<keyword evidence="4" id="KW-0408">Iron</keyword>
<organism evidence="11 12">
    <name type="scientific">Cyclotella atomus</name>
    <dbReference type="NCBI Taxonomy" id="382360"/>
    <lineage>
        <taxon>Eukaryota</taxon>
        <taxon>Sar</taxon>
        <taxon>Stramenopiles</taxon>
        <taxon>Ochrophyta</taxon>
        <taxon>Bacillariophyta</taxon>
        <taxon>Coscinodiscophyceae</taxon>
        <taxon>Thalassiosirophycidae</taxon>
        <taxon>Stephanodiscales</taxon>
        <taxon>Stephanodiscaceae</taxon>
        <taxon>Cyclotella</taxon>
    </lineage>
</organism>
<proteinExistence type="inferred from homology"/>
<feature type="chain" id="PRO_5044883518" description="MIP18 family-like domain-containing protein" evidence="8">
    <location>
        <begin position="17"/>
        <end position="580"/>
    </location>
</feature>
<dbReference type="FunFam" id="3.30.300.130:FF:000008">
    <property type="entry name" value="Fe-S cluster assembly factor HCF101, chloroplastic"/>
    <property type="match status" value="1"/>
</dbReference>
<dbReference type="InterPro" id="IPR010376">
    <property type="entry name" value="GBBH-like_N"/>
</dbReference>
<dbReference type="GO" id="GO:0005524">
    <property type="term" value="F:ATP binding"/>
    <property type="evidence" value="ECO:0007669"/>
    <property type="project" value="UniProtKB-KW"/>
</dbReference>
<comment type="similarity">
    <text evidence="6">Belongs to the Mrp/NBP35 ATP-binding proteins family.</text>
</comment>
<gene>
    <name evidence="11" type="ORF">ACHAWO_010796</name>
</gene>
<dbReference type="Gene3D" id="3.40.50.300">
    <property type="entry name" value="P-loop containing nucleotide triphosphate hydrolases"/>
    <property type="match status" value="1"/>
</dbReference>
<dbReference type="PROSITE" id="PS51257">
    <property type="entry name" value="PROKAR_LIPOPROTEIN"/>
    <property type="match status" value="1"/>
</dbReference>
<evidence type="ECO:0000259" key="10">
    <source>
        <dbReference type="Pfam" id="PF06155"/>
    </source>
</evidence>
<feature type="region of interest" description="Disordered" evidence="7">
    <location>
        <begin position="36"/>
        <end position="65"/>
    </location>
</feature>
<feature type="domain" description="Gamma-butyrobetaine hydroxylase-like N-terminal" evidence="10">
    <location>
        <begin position="481"/>
        <end position="558"/>
    </location>
</feature>
<evidence type="ECO:0000313" key="11">
    <source>
        <dbReference type="EMBL" id="KAL3773600.1"/>
    </source>
</evidence>
<evidence type="ECO:0000256" key="2">
    <source>
        <dbReference type="ARBA" id="ARBA00022741"/>
    </source>
</evidence>
<dbReference type="CDD" id="cd02037">
    <property type="entry name" value="Mrp_NBP35"/>
    <property type="match status" value="1"/>
</dbReference>
<comment type="caution">
    <text evidence="11">The sequence shown here is derived from an EMBL/GenBank/DDBJ whole genome shotgun (WGS) entry which is preliminary data.</text>
</comment>
<evidence type="ECO:0000313" key="12">
    <source>
        <dbReference type="Proteomes" id="UP001530400"/>
    </source>
</evidence>
<feature type="domain" description="MIP18 family-like" evidence="9">
    <location>
        <begin position="71"/>
        <end position="143"/>
    </location>
</feature>
<dbReference type="Proteomes" id="UP001530400">
    <property type="component" value="Unassembled WGS sequence"/>
</dbReference>